<dbReference type="SUPFAM" id="SSF47391">
    <property type="entry name" value="Dimerization-anchoring domain of cAMP-dependent PK regulatory subunit"/>
    <property type="match status" value="1"/>
</dbReference>
<gene>
    <name evidence="9" type="ORF">PAPYR_7175</name>
</gene>
<evidence type="ECO:0000256" key="2">
    <source>
        <dbReference type="ARBA" id="ARBA00022679"/>
    </source>
</evidence>
<evidence type="ECO:0000256" key="1">
    <source>
        <dbReference type="ARBA" id="ARBA00008142"/>
    </source>
</evidence>
<dbReference type="PRINTS" id="PR01243">
    <property type="entry name" value="NUCDPKINASE"/>
</dbReference>
<organism evidence="9 10">
    <name type="scientific">Paratrimastix pyriformis</name>
    <dbReference type="NCBI Taxonomy" id="342808"/>
    <lineage>
        <taxon>Eukaryota</taxon>
        <taxon>Metamonada</taxon>
        <taxon>Preaxostyla</taxon>
        <taxon>Paratrimastigidae</taxon>
        <taxon>Paratrimastix</taxon>
    </lineage>
</organism>
<dbReference type="Pfam" id="PF05186">
    <property type="entry name" value="Dpy-30"/>
    <property type="match status" value="1"/>
</dbReference>
<dbReference type="PROSITE" id="PS51374">
    <property type="entry name" value="NDPK_LIKE"/>
    <property type="match status" value="1"/>
</dbReference>
<dbReference type="Gene3D" id="1.20.890.10">
    <property type="entry name" value="cAMP-dependent protein kinase regulatory subunit, dimerization-anchoring domain"/>
    <property type="match status" value="1"/>
</dbReference>
<dbReference type="SMART" id="SM00562">
    <property type="entry name" value="NDK"/>
    <property type="match status" value="1"/>
</dbReference>
<dbReference type="Gene3D" id="3.30.70.141">
    <property type="entry name" value="Nucleoside diphosphate kinase-like domain"/>
    <property type="match status" value="1"/>
</dbReference>
<dbReference type="Pfam" id="PF00334">
    <property type="entry name" value="NDK"/>
    <property type="match status" value="1"/>
</dbReference>
<keyword evidence="10" id="KW-1185">Reference proteome</keyword>
<evidence type="ECO:0000256" key="4">
    <source>
        <dbReference type="ARBA" id="ARBA00022777"/>
    </source>
</evidence>
<dbReference type="PANTHER" id="PTHR46161">
    <property type="entry name" value="NUCLEOSIDE DIPHOSPHATE KINASE"/>
    <property type="match status" value="1"/>
</dbReference>
<reference evidence="9" key="1">
    <citation type="journal article" date="2022" name="bioRxiv">
        <title>Genomics of Preaxostyla Flagellates Illuminates Evolutionary Transitions and the Path Towards Mitochondrial Loss.</title>
        <authorList>
            <person name="Novak L.V.F."/>
            <person name="Treitli S.C."/>
            <person name="Pyrih J."/>
            <person name="Halakuc P."/>
            <person name="Pipaliya S.V."/>
            <person name="Vacek V."/>
            <person name="Brzon O."/>
            <person name="Soukal P."/>
            <person name="Eme L."/>
            <person name="Dacks J.B."/>
            <person name="Karnkowska A."/>
            <person name="Elias M."/>
            <person name="Hampl V."/>
        </authorList>
    </citation>
    <scope>NUCLEOTIDE SEQUENCE</scope>
    <source>
        <strain evidence="9">RCP-MX</strain>
    </source>
</reference>
<keyword evidence="2" id="KW-0808">Transferase</keyword>
<sequence length="209" mass="23385">MAENPTLTLAILKPDALRNNVTDSIIEVIKASGFRIVDQTRVHVSRDRWHLFYKEFERTEGFDAVLDFMASGAVLLLVLSKVNAVEDMLQIAGPPDSNVAREESPNSIRALYGVDSLYNVMDCSSSVPAARREINFFFPNKIVDPLPTEEETQTYLATHVNEVLADALTALCKAKPEDPVKWLGAWLLENNPNQPRIEQEIIEPPTQGH</sequence>
<dbReference type="InterPro" id="IPR036850">
    <property type="entry name" value="NDK-like_dom_sf"/>
</dbReference>
<comment type="similarity">
    <text evidence="1 6 7">Belongs to the NDK family.</text>
</comment>
<dbReference type="SUPFAM" id="SSF54919">
    <property type="entry name" value="Nucleoside diphosphate kinase, NDK"/>
    <property type="match status" value="1"/>
</dbReference>
<name>A0ABQ8UDL7_9EUKA</name>
<accession>A0ABQ8UDL7</accession>
<evidence type="ECO:0000313" key="9">
    <source>
        <dbReference type="EMBL" id="KAJ4457364.1"/>
    </source>
</evidence>
<dbReference type="InterPro" id="IPR007858">
    <property type="entry name" value="Dpy-30_motif"/>
</dbReference>
<dbReference type="EMBL" id="JAPMOS010000048">
    <property type="protein sequence ID" value="KAJ4457364.1"/>
    <property type="molecule type" value="Genomic_DNA"/>
</dbReference>
<evidence type="ECO:0000256" key="3">
    <source>
        <dbReference type="ARBA" id="ARBA00022741"/>
    </source>
</evidence>
<evidence type="ECO:0000259" key="8">
    <source>
        <dbReference type="SMART" id="SM00562"/>
    </source>
</evidence>
<evidence type="ECO:0000256" key="5">
    <source>
        <dbReference type="ARBA" id="ARBA00022840"/>
    </source>
</evidence>
<dbReference type="InterPro" id="IPR034907">
    <property type="entry name" value="NDK-like_dom"/>
</dbReference>
<keyword evidence="5" id="KW-0067">ATP-binding</keyword>
<evidence type="ECO:0000313" key="10">
    <source>
        <dbReference type="Proteomes" id="UP001141327"/>
    </source>
</evidence>
<comment type="caution">
    <text evidence="9">The sequence shown here is derived from an EMBL/GenBank/DDBJ whole genome shotgun (WGS) entry which is preliminary data.</text>
</comment>
<protein>
    <submittedName>
        <fullName evidence="9">Nucleoside diphosphate kinase</fullName>
    </submittedName>
</protein>
<dbReference type="CDD" id="cd22970">
    <property type="entry name" value="DD_NDKH5-like"/>
    <property type="match status" value="1"/>
</dbReference>
<dbReference type="PANTHER" id="PTHR46161:SF3">
    <property type="entry name" value="NUCLEOSIDE DIPHOSPHATE KINASE DDB_G0292928-RELATED"/>
    <property type="match status" value="1"/>
</dbReference>
<keyword evidence="3" id="KW-0547">Nucleotide-binding</keyword>
<proteinExistence type="inferred from homology"/>
<keyword evidence="4 9" id="KW-0418">Kinase</keyword>
<evidence type="ECO:0000256" key="6">
    <source>
        <dbReference type="PROSITE-ProRule" id="PRU00706"/>
    </source>
</evidence>
<dbReference type="Proteomes" id="UP001141327">
    <property type="component" value="Unassembled WGS sequence"/>
</dbReference>
<dbReference type="GO" id="GO:0016301">
    <property type="term" value="F:kinase activity"/>
    <property type="evidence" value="ECO:0007669"/>
    <property type="project" value="UniProtKB-KW"/>
</dbReference>
<dbReference type="InterPro" id="IPR001564">
    <property type="entry name" value="Nucleoside_diP_kinase"/>
</dbReference>
<evidence type="ECO:0000256" key="7">
    <source>
        <dbReference type="RuleBase" id="RU004011"/>
    </source>
</evidence>
<comment type="caution">
    <text evidence="6">Lacks conserved residue(s) required for the propagation of feature annotation.</text>
</comment>
<feature type="domain" description="Nucleoside diphosphate kinase-like" evidence="8">
    <location>
        <begin position="5"/>
        <end position="144"/>
    </location>
</feature>